<comment type="similarity">
    <text evidence="2">Belongs to the major facilitator superfamily.</text>
</comment>
<feature type="transmembrane region" description="Helical" evidence="6">
    <location>
        <begin position="360"/>
        <end position="383"/>
    </location>
</feature>
<dbReference type="OrthoDB" id="10021397at2759"/>
<feature type="transmembrane region" description="Helical" evidence="6">
    <location>
        <begin position="263"/>
        <end position="283"/>
    </location>
</feature>
<feature type="transmembrane region" description="Helical" evidence="6">
    <location>
        <begin position="395"/>
        <end position="419"/>
    </location>
</feature>
<evidence type="ECO:0000256" key="6">
    <source>
        <dbReference type="SAM" id="Phobius"/>
    </source>
</evidence>
<feature type="transmembrane region" description="Helical" evidence="6">
    <location>
        <begin position="68"/>
        <end position="90"/>
    </location>
</feature>
<evidence type="ECO:0000256" key="1">
    <source>
        <dbReference type="ARBA" id="ARBA00004141"/>
    </source>
</evidence>
<dbReference type="RefSeq" id="XP_003686589.1">
    <property type="nucleotide sequence ID" value="XM_003686541.1"/>
</dbReference>
<evidence type="ECO:0000256" key="2">
    <source>
        <dbReference type="ARBA" id="ARBA00008335"/>
    </source>
</evidence>
<dbReference type="KEGG" id="tpf:TPHA_0G03150"/>
<feature type="transmembrane region" description="Helical" evidence="6">
    <location>
        <begin position="445"/>
        <end position="475"/>
    </location>
</feature>
<evidence type="ECO:0000313" key="8">
    <source>
        <dbReference type="EMBL" id="CCE64155.1"/>
    </source>
</evidence>
<feature type="transmembrane region" description="Helical" evidence="6">
    <location>
        <begin position="162"/>
        <end position="182"/>
    </location>
</feature>
<feature type="transmembrane region" description="Helical" evidence="6">
    <location>
        <begin position="318"/>
        <end position="340"/>
    </location>
</feature>
<dbReference type="EMBL" id="HE612862">
    <property type="protein sequence ID" value="CCE64155.1"/>
    <property type="molecule type" value="Genomic_DNA"/>
</dbReference>
<evidence type="ECO:0000256" key="4">
    <source>
        <dbReference type="ARBA" id="ARBA00022989"/>
    </source>
</evidence>
<dbReference type="AlphaFoldDB" id="G8BW77"/>
<gene>
    <name evidence="8" type="primary">TPHA0G03150</name>
    <name evidence="8" type="ordered locus">TPHA_0G03150</name>
</gene>
<sequence length="600" mass="66618">MKSIDNSNVNNTEETQLLKNNAVNNSDTSLAKSGGYNSIVSGASSDSNNKPKLDPITKYNLSLSKGPILTSLWLGSFLSALDATIVAVIMNRVAEDFNASNQKQWIATSYLLTNTAFQPLYGRLSDIIGRKYTQLIVPFFFGMGSFLTTFSKTLPQFALARAVAGIGGGGISAMSSIAVSDICTVKERGMYQGYANIFYGAGQLIGAPIGGLLIDRIGWRALFAFQVPMVAVAMFLSFTYLNIKLAHLPPKEERYKWKHLSKLDIFGSITLVITIGICIVILSDNGLNRMVLGAMGLLSFGLFLIIEKYYTKHQILPLKCLQGSFGYASLTIIISTYVIFGEYFRTPIYLQVIQNFTVSQSGIFLLFPTICVAGGSVLTGRVLKQSKMDLEKCSYQLIFYSVCTQFVGLLMLTLLINYLHIFNSNNTKPGVGNIFHELTTVDFSWKIIFCIATSLVTFGYASILVATLVSIVHTVEKSQQGSITGLFYLWRSLGNVLGTSITLITYENNLTSKLYKFMFENPEQHMDYIFTIEEYKALVKNSGYLRSHFSKDVVEELLAVYRNAFVQSYIPNLLICSVGVVISYLLMRSYKPQHKTLLHC</sequence>
<feature type="transmembrane region" description="Helical" evidence="6">
    <location>
        <begin position="194"/>
        <end position="214"/>
    </location>
</feature>
<proteinExistence type="inferred from homology"/>
<dbReference type="OMA" id="FYLWRSI"/>
<dbReference type="InterPro" id="IPR036259">
    <property type="entry name" value="MFS_trans_sf"/>
</dbReference>
<feature type="transmembrane region" description="Helical" evidence="6">
    <location>
        <begin position="132"/>
        <end position="150"/>
    </location>
</feature>
<dbReference type="PROSITE" id="PS50850">
    <property type="entry name" value="MFS"/>
    <property type="match status" value="1"/>
</dbReference>
<dbReference type="HOGENOM" id="CLU_000960_22_3_1"/>
<accession>G8BW77</accession>
<evidence type="ECO:0000256" key="3">
    <source>
        <dbReference type="ARBA" id="ARBA00022692"/>
    </source>
</evidence>
<dbReference type="InterPro" id="IPR020846">
    <property type="entry name" value="MFS_dom"/>
</dbReference>
<name>G8BW77_TETPH</name>
<feature type="transmembrane region" description="Helical" evidence="6">
    <location>
        <begin position="220"/>
        <end position="243"/>
    </location>
</feature>
<keyword evidence="9" id="KW-1185">Reference proteome</keyword>
<keyword evidence="3 6" id="KW-0812">Transmembrane</keyword>
<organism evidence="8 9">
    <name type="scientific">Tetrapisispora phaffii (strain ATCC 24235 / CBS 4417 / NBRC 1672 / NRRL Y-8282 / UCD 70-5)</name>
    <name type="common">Yeast</name>
    <name type="synonym">Fabospora phaffii</name>
    <dbReference type="NCBI Taxonomy" id="1071381"/>
    <lineage>
        <taxon>Eukaryota</taxon>
        <taxon>Fungi</taxon>
        <taxon>Dikarya</taxon>
        <taxon>Ascomycota</taxon>
        <taxon>Saccharomycotina</taxon>
        <taxon>Saccharomycetes</taxon>
        <taxon>Saccharomycetales</taxon>
        <taxon>Saccharomycetaceae</taxon>
        <taxon>Tetrapisispora</taxon>
    </lineage>
</organism>
<keyword evidence="4 6" id="KW-1133">Transmembrane helix</keyword>
<dbReference type="PANTHER" id="PTHR23501:SF47">
    <property type="entry name" value="VACUOLAR BASIC AMINO ACID TRANSPORTER 1"/>
    <property type="match status" value="1"/>
</dbReference>
<keyword evidence="5 6" id="KW-0472">Membrane</keyword>
<feature type="transmembrane region" description="Helical" evidence="6">
    <location>
        <begin position="289"/>
        <end position="306"/>
    </location>
</feature>
<evidence type="ECO:0000256" key="5">
    <source>
        <dbReference type="ARBA" id="ARBA00023136"/>
    </source>
</evidence>
<dbReference type="GeneID" id="11535691"/>
<evidence type="ECO:0000313" key="9">
    <source>
        <dbReference type="Proteomes" id="UP000005666"/>
    </source>
</evidence>
<dbReference type="GO" id="GO:0015174">
    <property type="term" value="F:basic amino acid transmembrane transporter activity"/>
    <property type="evidence" value="ECO:0007669"/>
    <property type="project" value="EnsemblFungi"/>
</dbReference>
<dbReference type="Pfam" id="PF07690">
    <property type="entry name" value="MFS_1"/>
    <property type="match status" value="1"/>
</dbReference>
<dbReference type="PANTHER" id="PTHR23501">
    <property type="entry name" value="MAJOR FACILITATOR SUPERFAMILY"/>
    <property type="match status" value="1"/>
</dbReference>
<reference evidence="8 9" key="1">
    <citation type="journal article" date="2011" name="Proc. Natl. Acad. Sci. U.S.A.">
        <title>Evolutionary erosion of yeast sex chromosomes by mating-type switching accidents.</title>
        <authorList>
            <person name="Gordon J.L."/>
            <person name="Armisen D."/>
            <person name="Proux-Wera E."/>
            <person name="Oheigeartaigh S.S."/>
            <person name="Byrne K.P."/>
            <person name="Wolfe K.H."/>
        </authorList>
    </citation>
    <scope>NUCLEOTIDE SEQUENCE [LARGE SCALE GENOMIC DNA]</scope>
    <source>
        <strain evidence="9">ATCC 24235 / CBS 4417 / NBRC 1672 / NRRL Y-8282 / UCD 70-5</strain>
    </source>
</reference>
<evidence type="ECO:0000259" key="7">
    <source>
        <dbReference type="PROSITE" id="PS50850"/>
    </source>
</evidence>
<dbReference type="InterPro" id="IPR011701">
    <property type="entry name" value="MFS"/>
</dbReference>
<dbReference type="Proteomes" id="UP000005666">
    <property type="component" value="Chromosome 7"/>
</dbReference>
<dbReference type="Gene3D" id="1.20.1250.20">
    <property type="entry name" value="MFS general substrate transporter like domains"/>
    <property type="match status" value="1"/>
</dbReference>
<dbReference type="SUPFAM" id="SSF103473">
    <property type="entry name" value="MFS general substrate transporter"/>
    <property type="match status" value="1"/>
</dbReference>
<comment type="subcellular location">
    <subcellularLocation>
        <location evidence="1">Membrane</location>
        <topology evidence="1">Multi-pass membrane protein</topology>
    </subcellularLocation>
</comment>
<dbReference type="GO" id="GO:0000329">
    <property type="term" value="C:fungal-type vacuole membrane"/>
    <property type="evidence" value="ECO:0007669"/>
    <property type="project" value="EnsemblFungi"/>
</dbReference>
<feature type="transmembrane region" description="Helical" evidence="6">
    <location>
        <begin position="569"/>
        <end position="587"/>
    </location>
</feature>
<protein>
    <recommendedName>
        <fullName evidence="7">Major facilitator superfamily (MFS) profile domain-containing protein</fullName>
    </recommendedName>
</protein>
<dbReference type="eggNOG" id="KOG0254">
    <property type="taxonomic scope" value="Eukaryota"/>
</dbReference>
<feature type="domain" description="Major facilitator superfamily (MFS) profile" evidence="7">
    <location>
        <begin position="68"/>
        <end position="591"/>
    </location>
</feature>